<reference evidence="2" key="1">
    <citation type="submission" date="2023-05" db="EMBL/GenBank/DDBJ databases">
        <authorList>
            <person name="Huff M."/>
        </authorList>
    </citation>
    <scope>NUCLEOTIDE SEQUENCE</scope>
</reference>
<name>A0AAD1ZWD7_9LAMI</name>
<evidence type="ECO:0000313" key="2">
    <source>
        <dbReference type="EMBL" id="CAI9776879.1"/>
    </source>
</evidence>
<dbReference type="EMBL" id="OU503050">
    <property type="protein sequence ID" value="CAI9776879.1"/>
    <property type="molecule type" value="Genomic_DNA"/>
</dbReference>
<organism evidence="2 3">
    <name type="scientific">Fraxinus pennsylvanica</name>
    <dbReference type="NCBI Taxonomy" id="56036"/>
    <lineage>
        <taxon>Eukaryota</taxon>
        <taxon>Viridiplantae</taxon>
        <taxon>Streptophyta</taxon>
        <taxon>Embryophyta</taxon>
        <taxon>Tracheophyta</taxon>
        <taxon>Spermatophyta</taxon>
        <taxon>Magnoliopsida</taxon>
        <taxon>eudicotyledons</taxon>
        <taxon>Gunneridae</taxon>
        <taxon>Pentapetalae</taxon>
        <taxon>asterids</taxon>
        <taxon>lamiids</taxon>
        <taxon>Lamiales</taxon>
        <taxon>Oleaceae</taxon>
        <taxon>Oleeae</taxon>
        <taxon>Fraxinus</taxon>
    </lineage>
</organism>
<gene>
    <name evidence="2" type="ORF">FPE_LOCUS24309</name>
</gene>
<dbReference type="Proteomes" id="UP000834106">
    <property type="component" value="Chromosome 15"/>
</dbReference>
<dbReference type="GO" id="GO:0015095">
    <property type="term" value="F:magnesium ion transmembrane transporter activity"/>
    <property type="evidence" value="ECO:0007669"/>
    <property type="project" value="UniProtKB-ARBA"/>
</dbReference>
<evidence type="ECO:0000313" key="3">
    <source>
        <dbReference type="Proteomes" id="UP000834106"/>
    </source>
</evidence>
<accession>A0AAD1ZWD7</accession>
<protein>
    <submittedName>
        <fullName evidence="2">Uncharacterized protein</fullName>
    </submittedName>
</protein>
<dbReference type="AlphaFoldDB" id="A0AAD1ZWD7"/>
<keyword evidence="3" id="KW-1185">Reference proteome</keyword>
<dbReference type="PANTHER" id="PTHR13890:SF31">
    <property type="entry name" value="MAGNESIUM TRANSPORTER MRS2-2-RELATED"/>
    <property type="match status" value="1"/>
</dbReference>
<dbReference type="InterPro" id="IPR039204">
    <property type="entry name" value="MRS2-like"/>
</dbReference>
<comment type="similarity">
    <text evidence="1">Belongs to the CorA metal ion transporter (MIT) (TC 1.A.35.5) family.</text>
</comment>
<proteinExistence type="inferred from homology"/>
<sequence>MIVTPVIEELRRRQKPVSANHENLGDGKEFVVQHDTETGEEDGFHADSPFEFQALEVALEAMCIFLSAHTIELETAVYAALDMLTSKVRDELEQLLDDDDDMADLYLSRKLASAVSGSGAASWFLGSPTMGSKISRVSMASIATVRGE</sequence>
<evidence type="ECO:0000256" key="1">
    <source>
        <dbReference type="ARBA" id="ARBA00007535"/>
    </source>
</evidence>
<dbReference type="Gene3D" id="1.20.58.340">
    <property type="entry name" value="Magnesium transport protein CorA, transmembrane region"/>
    <property type="match status" value="2"/>
</dbReference>
<dbReference type="PANTHER" id="PTHR13890">
    <property type="entry name" value="RNA SPLICING PROTEIN MRS2, MITOCHONDRIAL"/>
    <property type="match status" value="1"/>
</dbReference>